<evidence type="ECO:0000313" key="11">
    <source>
        <dbReference type="Proteomes" id="UP000184335"/>
    </source>
</evidence>
<name>A0A1M6GXZ4_9FLAO</name>
<dbReference type="FunFam" id="3.30.565.10:FF:000006">
    <property type="entry name" value="Sensor histidine kinase WalK"/>
    <property type="match status" value="1"/>
</dbReference>
<evidence type="ECO:0000256" key="6">
    <source>
        <dbReference type="ARBA" id="ARBA00023012"/>
    </source>
</evidence>
<evidence type="ECO:0000256" key="2">
    <source>
        <dbReference type="ARBA" id="ARBA00012438"/>
    </source>
</evidence>
<dbReference type="InterPro" id="IPR004358">
    <property type="entry name" value="Sig_transdc_His_kin-like_C"/>
</dbReference>
<dbReference type="InterPro" id="IPR003594">
    <property type="entry name" value="HATPase_dom"/>
</dbReference>
<dbReference type="STRING" id="1118202.SAMN05443429_11070"/>
<dbReference type="InterPro" id="IPR003661">
    <property type="entry name" value="HisK_dim/P_dom"/>
</dbReference>
<dbReference type="PROSITE" id="PS50109">
    <property type="entry name" value="HIS_KIN"/>
    <property type="match status" value="1"/>
</dbReference>
<dbReference type="InterPro" id="IPR036890">
    <property type="entry name" value="HATPase_C_sf"/>
</dbReference>
<evidence type="ECO:0000256" key="4">
    <source>
        <dbReference type="ARBA" id="ARBA00022679"/>
    </source>
</evidence>
<dbReference type="RefSeq" id="WP_073180602.1">
    <property type="nucleotide sequence ID" value="NZ_FQYI01000010.1"/>
</dbReference>
<keyword evidence="8" id="KW-0812">Transmembrane</keyword>
<dbReference type="Pfam" id="PF02518">
    <property type="entry name" value="HATPase_c"/>
    <property type="match status" value="1"/>
</dbReference>
<keyword evidence="6" id="KW-0902">Two-component regulatory system</keyword>
<dbReference type="GO" id="GO:0016036">
    <property type="term" value="P:cellular response to phosphate starvation"/>
    <property type="evidence" value="ECO:0007669"/>
    <property type="project" value="TreeGrafter"/>
</dbReference>
<keyword evidence="11" id="KW-1185">Reference proteome</keyword>
<dbReference type="EMBL" id="FQYI01000010">
    <property type="protein sequence ID" value="SHJ14797.1"/>
    <property type="molecule type" value="Genomic_DNA"/>
</dbReference>
<feature type="transmembrane region" description="Helical" evidence="8">
    <location>
        <begin position="40"/>
        <end position="62"/>
    </location>
</feature>
<dbReference type="Gene3D" id="1.10.287.130">
    <property type="match status" value="1"/>
</dbReference>
<keyword evidence="8" id="KW-1133">Transmembrane helix</keyword>
<dbReference type="SMART" id="SM00388">
    <property type="entry name" value="HisKA"/>
    <property type="match status" value="1"/>
</dbReference>
<sequence length="350" mass="39737">MGKGKLVLFTSLTVTLLIMLIVFLWNYLQSNLIKKDVNQLLIIIICGLMIFTVNYFGADMLFRYYGRKQVKSIADKLPVKIFDEKRRIGFEELSEKITGLNETNDTMKQMENYRKEYIGNVSHELKTPLFSIQGYVETLRDGGVENLAIRDKYLERIAKSLERLINIVNDLDMINRFEAGEIILNITSFDINQLVREIFEMLEYDAQSKGAALSLKSTDSRLTVSADKQKISQVLINLVSNAIHYSNRSEAQIIVKTTALLNKVYIEVEDNGMGIKPEALPRIFERFYRVESSRSRRAGGSGLGLAIVKHILEAHSENITVESEYLSGTKFAFTLDRASDPGEIASPQLN</sequence>
<evidence type="ECO:0000256" key="7">
    <source>
        <dbReference type="ARBA" id="ARBA00023136"/>
    </source>
</evidence>
<keyword evidence="3" id="KW-0597">Phosphoprotein</keyword>
<dbReference type="Gene3D" id="3.30.565.10">
    <property type="entry name" value="Histidine kinase-like ATPase, C-terminal domain"/>
    <property type="match status" value="1"/>
</dbReference>
<dbReference type="InterPro" id="IPR036097">
    <property type="entry name" value="HisK_dim/P_sf"/>
</dbReference>
<dbReference type="OrthoDB" id="9813151at2"/>
<evidence type="ECO:0000256" key="5">
    <source>
        <dbReference type="ARBA" id="ARBA00022777"/>
    </source>
</evidence>
<dbReference type="AlphaFoldDB" id="A0A1M6GXZ4"/>
<evidence type="ECO:0000256" key="3">
    <source>
        <dbReference type="ARBA" id="ARBA00022553"/>
    </source>
</evidence>
<evidence type="ECO:0000256" key="1">
    <source>
        <dbReference type="ARBA" id="ARBA00000085"/>
    </source>
</evidence>
<dbReference type="SUPFAM" id="SSF55874">
    <property type="entry name" value="ATPase domain of HSP90 chaperone/DNA topoisomerase II/histidine kinase"/>
    <property type="match status" value="1"/>
</dbReference>
<dbReference type="GO" id="GO:0004721">
    <property type="term" value="F:phosphoprotein phosphatase activity"/>
    <property type="evidence" value="ECO:0007669"/>
    <property type="project" value="TreeGrafter"/>
</dbReference>
<dbReference type="Pfam" id="PF00512">
    <property type="entry name" value="HisKA"/>
    <property type="match status" value="1"/>
</dbReference>
<evidence type="ECO:0000259" key="9">
    <source>
        <dbReference type="PROSITE" id="PS50109"/>
    </source>
</evidence>
<dbReference type="SMART" id="SM00387">
    <property type="entry name" value="HATPase_c"/>
    <property type="match status" value="1"/>
</dbReference>
<keyword evidence="4" id="KW-0808">Transferase</keyword>
<dbReference type="InterPro" id="IPR005467">
    <property type="entry name" value="His_kinase_dom"/>
</dbReference>
<dbReference type="EC" id="2.7.13.3" evidence="2"/>
<dbReference type="GO" id="GO:0000155">
    <property type="term" value="F:phosphorelay sensor kinase activity"/>
    <property type="evidence" value="ECO:0007669"/>
    <property type="project" value="InterPro"/>
</dbReference>
<dbReference type="CDD" id="cd00082">
    <property type="entry name" value="HisKA"/>
    <property type="match status" value="1"/>
</dbReference>
<comment type="catalytic activity">
    <reaction evidence="1">
        <text>ATP + protein L-histidine = ADP + protein N-phospho-L-histidine.</text>
        <dbReference type="EC" id="2.7.13.3"/>
    </reaction>
</comment>
<organism evidence="10 11">
    <name type="scientific">Cruoricaptor ignavus</name>
    <dbReference type="NCBI Taxonomy" id="1118202"/>
    <lineage>
        <taxon>Bacteria</taxon>
        <taxon>Pseudomonadati</taxon>
        <taxon>Bacteroidota</taxon>
        <taxon>Flavobacteriia</taxon>
        <taxon>Flavobacteriales</taxon>
        <taxon>Weeksellaceae</taxon>
        <taxon>Cruoricaptor</taxon>
    </lineage>
</organism>
<dbReference type="PANTHER" id="PTHR45453">
    <property type="entry name" value="PHOSPHATE REGULON SENSOR PROTEIN PHOR"/>
    <property type="match status" value="1"/>
</dbReference>
<evidence type="ECO:0000256" key="8">
    <source>
        <dbReference type="SAM" id="Phobius"/>
    </source>
</evidence>
<dbReference type="Proteomes" id="UP000184335">
    <property type="component" value="Unassembled WGS sequence"/>
</dbReference>
<accession>A0A1M6GXZ4</accession>
<dbReference type="PANTHER" id="PTHR45453:SF1">
    <property type="entry name" value="PHOSPHATE REGULON SENSOR PROTEIN PHOR"/>
    <property type="match status" value="1"/>
</dbReference>
<dbReference type="InterPro" id="IPR050351">
    <property type="entry name" value="BphY/WalK/GraS-like"/>
</dbReference>
<feature type="domain" description="Histidine kinase" evidence="9">
    <location>
        <begin position="120"/>
        <end position="339"/>
    </location>
</feature>
<proteinExistence type="predicted"/>
<dbReference type="SUPFAM" id="SSF47384">
    <property type="entry name" value="Homodimeric domain of signal transducing histidine kinase"/>
    <property type="match status" value="1"/>
</dbReference>
<dbReference type="FunFam" id="1.10.287.130:FF:000001">
    <property type="entry name" value="Two-component sensor histidine kinase"/>
    <property type="match status" value="1"/>
</dbReference>
<dbReference type="GO" id="GO:0005886">
    <property type="term" value="C:plasma membrane"/>
    <property type="evidence" value="ECO:0007669"/>
    <property type="project" value="TreeGrafter"/>
</dbReference>
<gene>
    <name evidence="10" type="ORF">SAMN05443429_11070</name>
</gene>
<protein>
    <recommendedName>
        <fullName evidence="2">histidine kinase</fullName>
        <ecNumber evidence="2">2.7.13.3</ecNumber>
    </recommendedName>
</protein>
<keyword evidence="5 10" id="KW-0418">Kinase</keyword>
<keyword evidence="7 8" id="KW-0472">Membrane</keyword>
<evidence type="ECO:0000313" key="10">
    <source>
        <dbReference type="EMBL" id="SHJ14797.1"/>
    </source>
</evidence>
<dbReference type="CDD" id="cd00075">
    <property type="entry name" value="HATPase"/>
    <property type="match status" value="1"/>
</dbReference>
<feature type="transmembrane region" description="Helical" evidence="8">
    <location>
        <begin position="7"/>
        <end position="28"/>
    </location>
</feature>
<dbReference type="PRINTS" id="PR00344">
    <property type="entry name" value="BCTRLSENSOR"/>
</dbReference>
<reference evidence="10 11" key="1">
    <citation type="submission" date="2016-11" db="EMBL/GenBank/DDBJ databases">
        <authorList>
            <person name="Jaros S."/>
            <person name="Januszkiewicz K."/>
            <person name="Wedrychowicz H."/>
        </authorList>
    </citation>
    <scope>NUCLEOTIDE SEQUENCE [LARGE SCALE GENOMIC DNA]</scope>
    <source>
        <strain evidence="10 11">DSM 25479</strain>
    </source>
</reference>